<evidence type="ECO:0000313" key="2">
    <source>
        <dbReference type="Proteomes" id="UP000195217"/>
    </source>
</evidence>
<dbReference type="Proteomes" id="UP000195217">
    <property type="component" value="Unassembled WGS sequence"/>
</dbReference>
<proteinExistence type="predicted"/>
<accession>A0A9X6FY10</accession>
<dbReference type="EMBL" id="NFEA01000049">
    <property type="protein sequence ID" value="OTZ28920.1"/>
    <property type="molecule type" value="Genomic_DNA"/>
</dbReference>
<protein>
    <submittedName>
        <fullName evidence="1">Uncharacterized protein</fullName>
    </submittedName>
</protein>
<evidence type="ECO:0000313" key="1">
    <source>
        <dbReference type="EMBL" id="OTZ28920.1"/>
    </source>
</evidence>
<name>A0A9X6FY10_BACUD</name>
<gene>
    <name evidence="1" type="ORF">BK761_28695</name>
</gene>
<dbReference type="AlphaFoldDB" id="A0A9X6FY10"/>
<reference evidence="1 2" key="1">
    <citation type="submission" date="2016-10" db="EMBL/GenBank/DDBJ databases">
        <title>Comparative genomics of Bacillus thuringiensis reveals a path to pathogens against multiple invertebrate hosts.</title>
        <authorList>
            <person name="Zheng J."/>
            <person name="Gao Q."/>
            <person name="Liu H."/>
            <person name="Peng D."/>
            <person name="Ruan L."/>
            <person name="Sun M."/>
        </authorList>
    </citation>
    <scope>NUCLEOTIDE SEQUENCE [LARGE SCALE GENOMIC DNA]</scope>
    <source>
        <strain evidence="1">BGSC 4M3</strain>
    </source>
</reference>
<organism evidence="1 2">
    <name type="scientific">Bacillus thuringiensis subsp. darmstadiensis</name>
    <dbReference type="NCBI Taxonomy" id="132264"/>
    <lineage>
        <taxon>Bacteria</taxon>
        <taxon>Bacillati</taxon>
        <taxon>Bacillota</taxon>
        <taxon>Bacilli</taxon>
        <taxon>Bacillales</taxon>
        <taxon>Bacillaceae</taxon>
        <taxon>Bacillus</taxon>
        <taxon>Bacillus cereus group</taxon>
    </lineage>
</organism>
<comment type="caution">
    <text evidence="1">The sequence shown here is derived from an EMBL/GenBank/DDBJ whole genome shotgun (WGS) entry which is preliminary data.</text>
</comment>
<sequence>MKDSYPPCAAFHKNVAFFYLKAGFSFLFSNLYIQNTVNQPSPIGQLRAVIRPIHFFAPPEFLSRSFTAR</sequence>